<comment type="similarity">
    <text evidence="2">Belongs to the DegT/DnrJ/EryC1 family.</text>
</comment>
<dbReference type="InterPro" id="IPR000653">
    <property type="entry name" value="DegT/StrS_aminotransferase"/>
</dbReference>
<reference evidence="3" key="1">
    <citation type="submission" date="2018-05" db="EMBL/GenBank/DDBJ databases">
        <authorList>
            <person name="Lanie J.A."/>
            <person name="Ng W.-L."/>
            <person name="Kazmierczak K.M."/>
            <person name="Andrzejewski T.M."/>
            <person name="Davidsen T.M."/>
            <person name="Wayne K.J."/>
            <person name="Tettelin H."/>
            <person name="Glass J.I."/>
            <person name="Rusch D."/>
            <person name="Podicherti R."/>
            <person name="Tsui H.-C.T."/>
            <person name="Winkler M.E."/>
        </authorList>
    </citation>
    <scope>NUCLEOTIDE SEQUENCE</scope>
</reference>
<dbReference type="InterPro" id="IPR015421">
    <property type="entry name" value="PyrdxlP-dep_Trfase_major"/>
</dbReference>
<evidence type="ECO:0000256" key="1">
    <source>
        <dbReference type="ARBA" id="ARBA00022898"/>
    </source>
</evidence>
<dbReference type="AlphaFoldDB" id="A0A381UEA3"/>
<dbReference type="GO" id="GO:0008483">
    <property type="term" value="F:transaminase activity"/>
    <property type="evidence" value="ECO:0007669"/>
    <property type="project" value="TreeGrafter"/>
</dbReference>
<dbReference type="GO" id="GO:0030170">
    <property type="term" value="F:pyridoxal phosphate binding"/>
    <property type="evidence" value="ECO:0007669"/>
    <property type="project" value="TreeGrafter"/>
</dbReference>
<dbReference type="GO" id="GO:0000271">
    <property type="term" value="P:polysaccharide biosynthetic process"/>
    <property type="evidence" value="ECO:0007669"/>
    <property type="project" value="TreeGrafter"/>
</dbReference>
<accession>A0A381UEA3</accession>
<sequence length="366" mass="41260">MNIPIVDLKVQYQSIKEEIDKAIQSVIENTAFIKGEYVQQFERDYAEAYGAKHVVSCGNGTDALYITLKAMDIGPGDEVITTAHSWISTSETITQAGANVVFVDIDKDYYTIDTNLIEEKITKKTKVIIPVHIYGQPVNMTEIMRIAKKYNLKVIEDCAQAHFAEWDNKYVGTIGDAGTFSFFPGKNLGAYGDAGCIVTNNNALAEKMRMFANHGALIKHEHHIEGINSRLDGLQAAILSVKLKYISQWTALRIDRATYYSALLNGNPDIMTPIIHSSSKHVFHLYVVQVKNRDKLQHHLKNNGIASAIHYPVPLPFMKAYEYLEYSPEDFPNIYATHQKILSLPMFPELSDDQIECIVDIINDFH</sequence>
<organism evidence="3">
    <name type="scientific">marine metagenome</name>
    <dbReference type="NCBI Taxonomy" id="408172"/>
    <lineage>
        <taxon>unclassified sequences</taxon>
        <taxon>metagenomes</taxon>
        <taxon>ecological metagenomes</taxon>
    </lineage>
</organism>
<gene>
    <name evidence="3" type="ORF">METZ01_LOCUS79399</name>
</gene>
<keyword evidence="1" id="KW-0663">Pyridoxal phosphate</keyword>
<dbReference type="EMBL" id="UINC01006273">
    <property type="protein sequence ID" value="SVA26545.1"/>
    <property type="molecule type" value="Genomic_DNA"/>
</dbReference>
<evidence type="ECO:0000256" key="2">
    <source>
        <dbReference type="ARBA" id="ARBA00037999"/>
    </source>
</evidence>
<dbReference type="CDD" id="cd00616">
    <property type="entry name" value="AHBA_syn"/>
    <property type="match status" value="1"/>
</dbReference>
<dbReference type="Gene3D" id="3.90.1150.10">
    <property type="entry name" value="Aspartate Aminotransferase, domain 1"/>
    <property type="match status" value="1"/>
</dbReference>
<name>A0A381UEA3_9ZZZZ</name>
<dbReference type="SUPFAM" id="SSF53383">
    <property type="entry name" value="PLP-dependent transferases"/>
    <property type="match status" value="1"/>
</dbReference>
<dbReference type="Pfam" id="PF01041">
    <property type="entry name" value="DegT_DnrJ_EryC1"/>
    <property type="match status" value="1"/>
</dbReference>
<evidence type="ECO:0000313" key="3">
    <source>
        <dbReference type="EMBL" id="SVA26545.1"/>
    </source>
</evidence>
<dbReference type="Gene3D" id="3.40.640.10">
    <property type="entry name" value="Type I PLP-dependent aspartate aminotransferase-like (Major domain)"/>
    <property type="match status" value="1"/>
</dbReference>
<dbReference type="InterPro" id="IPR015424">
    <property type="entry name" value="PyrdxlP-dep_Trfase"/>
</dbReference>
<proteinExistence type="inferred from homology"/>
<evidence type="ECO:0008006" key="4">
    <source>
        <dbReference type="Google" id="ProtNLM"/>
    </source>
</evidence>
<dbReference type="InterPro" id="IPR015422">
    <property type="entry name" value="PyrdxlP-dep_Trfase_small"/>
</dbReference>
<dbReference type="PIRSF" id="PIRSF000390">
    <property type="entry name" value="PLP_StrS"/>
    <property type="match status" value="1"/>
</dbReference>
<dbReference type="PANTHER" id="PTHR30244">
    <property type="entry name" value="TRANSAMINASE"/>
    <property type="match status" value="1"/>
</dbReference>
<dbReference type="PANTHER" id="PTHR30244:SF36">
    <property type="entry name" value="3-OXO-GLUCOSE-6-PHOSPHATE:GLUTAMATE AMINOTRANSFERASE"/>
    <property type="match status" value="1"/>
</dbReference>
<protein>
    <recommendedName>
        <fullName evidence="4">Erythromycin biosynthesis sensory transduction protein eryC1</fullName>
    </recommendedName>
</protein>